<evidence type="ECO:0000256" key="8">
    <source>
        <dbReference type="ARBA" id="ARBA00023136"/>
    </source>
</evidence>
<keyword evidence="7 10" id="KW-1133">Transmembrane helix</keyword>
<evidence type="ECO:0000313" key="12">
    <source>
        <dbReference type="EMBL" id="MCV3728542.1"/>
    </source>
</evidence>
<comment type="similarity">
    <text evidence="9">Belongs to the binding-protein-dependent transport system permease family. OppBC subfamily.</text>
</comment>
<evidence type="ECO:0000313" key="13">
    <source>
        <dbReference type="Proteomes" id="UP001208245"/>
    </source>
</evidence>
<dbReference type="InterPro" id="IPR000515">
    <property type="entry name" value="MetI-like"/>
</dbReference>
<feature type="transmembrane region" description="Helical" evidence="10">
    <location>
        <begin position="69"/>
        <end position="90"/>
    </location>
</feature>
<evidence type="ECO:0000256" key="1">
    <source>
        <dbReference type="ARBA" id="ARBA00004651"/>
    </source>
</evidence>
<accession>A0ABT3BN27</accession>
<dbReference type="RefSeq" id="WP_263821858.1">
    <property type="nucleotide sequence ID" value="NZ_JAOXHK010000004.1"/>
</dbReference>
<keyword evidence="2 10" id="KW-0813">Transport</keyword>
<keyword evidence="3" id="KW-1003">Cell membrane</keyword>
<evidence type="ECO:0000256" key="6">
    <source>
        <dbReference type="ARBA" id="ARBA00022927"/>
    </source>
</evidence>
<keyword evidence="5" id="KW-0571">Peptide transport</keyword>
<dbReference type="Gene3D" id="1.10.3720.10">
    <property type="entry name" value="MetI-like"/>
    <property type="match status" value="1"/>
</dbReference>
<dbReference type="Proteomes" id="UP001208245">
    <property type="component" value="Unassembled WGS sequence"/>
</dbReference>
<keyword evidence="13" id="KW-1185">Reference proteome</keyword>
<evidence type="ECO:0000256" key="4">
    <source>
        <dbReference type="ARBA" id="ARBA00022692"/>
    </source>
</evidence>
<evidence type="ECO:0000256" key="9">
    <source>
        <dbReference type="ARBA" id="ARBA00024202"/>
    </source>
</evidence>
<feature type="transmembrane region" description="Helical" evidence="10">
    <location>
        <begin position="248"/>
        <end position="272"/>
    </location>
</feature>
<keyword evidence="6" id="KW-0653">Protein transport</keyword>
<feature type="transmembrane region" description="Helical" evidence="10">
    <location>
        <begin position="203"/>
        <end position="220"/>
    </location>
</feature>
<evidence type="ECO:0000256" key="3">
    <source>
        <dbReference type="ARBA" id="ARBA00022475"/>
    </source>
</evidence>
<evidence type="ECO:0000256" key="2">
    <source>
        <dbReference type="ARBA" id="ARBA00022448"/>
    </source>
</evidence>
<dbReference type="CDD" id="cd06261">
    <property type="entry name" value="TM_PBP2"/>
    <property type="match status" value="1"/>
</dbReference>
<evidence type="ECO:0000256" key="7">
    <source>
        <dbReference type="ARBA" id="ARBA00022989"/>
    </source>
</evidence>
<dbReference type="PROSITE" id="PS50928">
    <property type="entry name" value="ABC_TM1"/>
    <property type="match status" value="1"/>
</dbReference>
<dbReference type="InterPro" id="IPR050366">
    <property type="entry name" value="BP-dependent_transpt_permease"/>
</dbReference>
<dbReference type="Pfam" id="PF00528">
    <property type="entry name" value="BPD_transp_1"/>
    <property type="match status" value="1"/>
</dbReference>
<feature type="transmembrane region" description="Helical" evidence="10">
    <location>
        <begin position="143"/>
        <end position="166"/>
    </location>
</feature>
<dbReference type="SUPFAM" id="SSF161098">
    <property type="entry name" value="MetI-like"/>
    <property type="match status" value="1"/>
</dbReference>
<proteinExistence type="inferred from homology"/>
<feature type="domain" description="ABC transmembrane type-1" evidence="11">
    <location>
        <begin position="141"/>
        <end position="327"/>
    </location>
</feature>
<keyword evidence="4 10" id="KW-0812">Transmembrane</keyword>
<protein>
    <submittedName>
        <fullName evidence="12">ABC transporter permease</fullName>
    </submittedName>
</protein>
<dbReference type="EMBL" id="JAOXHL010000002">
    <property type="protein sequence ID" value="MCV3728542.1"/>
    <property type="molecule type" value="Genomic_DNA"/>
</dbReference>
<evidence type="ECO:0000256" key="10">
    <source>
        <dbReference type="RuleBase" id="RU363032"/>
    </source>
</evidence>
<evidence type="ECO:0000259" key="11">
    <source>
        <dbReference type="PROSITE" id="PS50928"/>
    </source>
</evidence>
<comment type="caution">
    <text evidence="12">The sequence shown here is derived from an EMBL/GenBank/DDBJ whole genome shotgun (WGS) entry which is preliminary data.</text>
</comment>
<keyword evidence="8 10" id="KW-0472">Membrane</keyword>
<feature type="transmembrane region" description="Helical" evidence="10">
    <location>
        <begin position="178"/>
        <end position="197"/>
    </location>
</feature>
<dbReference type="InterPro" id="IPR035906">
    <property type="entry name" value="MetI-like_sf"/>
</dbReference>
<evidence type="ECO:0000256" key="5">
    <source>
        <dbReference type="ARBA" id="ARBA00022856"/>
    </source>
</evidence>
<name>A0ABT3BN27_9BACT</name>
<feature type="transmembrane region" description="Helical" evidence="10">
    <location>
        <begin position="310"/>
        <end position="329"/>
    </location>
</feature>
<dbReference type="PANTHER" id="PTHR43386:SF24">
    <property type="entry name" value="OLIGOPEPTIDE TRANSPORT SYSTEM PERMEASE PROTEIN AMID"/>
    <property type="match status" value="1"/>
</dbReference>
<organism evidence="12 13">
    <name type="scientific">Ureaplasma miroungigenitalium</name>
    <dbReference type="NCBI Taxonomy" id="1042321"/>
    <lineage>
        <taxon>Bacteria</taxon>
        <taxon>Bacillati</taxon>
        <taxon>Mycoplasmatota</taxon>
        <taxon>Mycoplasmoidales</taxon>
        <taxon>Mycoplasmoidaceae</taxon>
        <taxon>Ureaplasma</taxon>
    </lineage>
</organism>
<dbReference type="PANTHER" id="PTHR43386">
    <property type="entry name" value="OLIGOPEPTIDE TRANSPORT SYSTEM PERMEASE PROTEIN APPC"/>
    <property type="match status" value="1"/>
</dbReference>
<comment type="subcellular location">
    <subcellularLocation>
        <location evidence="1 10">Cell membrane</location>
        <topology evidence="1 10">Multi-pass membrane protein</topology>
    </subcellularLocation>
</comment>
<sequence length="338" mass="38087">MSKFSKFFKTKTQEFVDELKSDAPNKFLQPFAHQQWKIIGDMIEFKENSYMHAKPRPFREFANRFGRSFSGLIGFSIILILFILAIVIPFTTNDPTQLYPEYRFKDYFVPIRSAIDNQESIAIFGTDDMGRDLWAMLWWGLRYSLGVALCVSAIDLIVGVTFGILMGYFNVFDKIMTFIIKVLTNVPGIIILMILTIILKPSFGVIVFSMSISGWTGMANQMRSQVKRARGFLWVSASKTLGTKAFKIIWNFVPILIPMIITQLVFTIPGAILSEASLAFIGLSDPNNPTLGNLISIGSNIITLYPRYTLIPSFLLVCLVASVQLVGGATQDALRRQR</sequence>
<reference evidence="12 13" key="1">
    <citation type="journal article" date="2020" name="Int. J. Syst. Evol. Microbiol.">
        <title>Ureaplasma miroungigenitalium sp. nov. isolated from northern elephant seals (Mirounga angustirostris) and Ureaplasma zalophigenitalium sp. nov. isolated from California sea lions (Zalophus californianus).</title>
        <authorList>
            <person name="Volokhov D.V."/>
            <person name="Gulland F.M."/>
            <person name="Gao Y."/>
            <person name="Chizhikov V.E."/>
        </authorList>
    </citation>
    <scope>NUCLEOTIDE SEQUENCE [LARGE SCALE GENOMIC DNA]</scope>
    <source>
        <strain evidence="12 13">ES3182-GEN</strain>
    </source>
</reference>
<gene>
    <name evidence="12" type="ORF">OF376_02030</name>
</gene>